<keyword evidence="2" id="KW-1185">Reference proteome</keyword>
<name>A0AAV9Z343_9AGAR</name>
<dbReference type="AlphaFoldDB" id="A0AAV9Z343"/>
<protein>
    <submittedName>
        <fullName evidence="1">Uncharacterized protein</fullName>
    </submittedName>
</protein>
<dbReference type="Proteomes" id="UP001362999">
    <property type="component" value="Unassembled WGS sequence"/>
</dbReference>
<gene>
    <name evidence="1" type="ORF">R3P38DRAFT_3502098</name>
</gene>
<sequence length="260" mass="27871">MPPQRRRLAHAHPPPACFDSRACGHSVVRAAHSRDYATTVVTRMGMVVARRRTEKGGESRVGIDGAFFVSANREVLLVPFVLISRAIVSYNGQVCIYFTIGRPRQCSPPPAWTLTSKIEVKRQLAAAVSRIPPPPPLSASALVLAGGVRLAAAAELKVAESEVVRQTEGLGRMAGGGAGERAWISFHDDPRGGAGIRLSKLVKLPPASVSIPPLVFGTTQVRLVEEALYRLRICDLATLGLDGVHVYRLVGVSSCRLRSA</sequence>
<dbReference type="EMBL" id="JAWWNJ010000227">
    <property type="protein sequence ID" value="KAK6969354.1"/>
    <property type="molecule type" value="Genomic_DNA"/>
</dbReference>
<comment type="caution">
    <text evidence="1">The sequence shown here is derived from an EMBL/GenBank/DDBJ whole genome shotgun (WGS) entry which is preliminary data.</text>
</comment>
<accession>A0AAV9Z343</accession>
<organism evidence="1 2">
    <name type="scientific">Favolaschia claudopus</name>
    <dbReference type="NCBI Taxonomy" id="2862362"/>
    <lineage>
        <taxon>Eukaryota</taxon>
        <taxon>Fungi</taxon>
        <taxon>Dikarya</taxon>
        <taxon>Basidiomycota</taxon>
        <taxon>Agaricomycotina</taxon>
        <taxon>Agaricomycetes</taxon>
        <taxon>Agaricomycetidae</taxon>
        <taxon>Agaricales</taxon>
        <taxon>Marasmiineae</taxon>
        <taxon>Mycenaceae</taxon>
        <taxon>Favolaschia</taxon>
    </lineage>
</organism>
<proteinExistence type="predicted"/>
<reference evidence="1 2" key="1">
    <citation type="journal article" date="2024" name="J Genomics">
        <title>Draft genome sequencing and assembly of Favolaschia claudopus CIRM-BRFM 2984 isolated from oak limbs.</title>
        <authorList>
            <person name="Navarro D."/>
            <person name="Drula E."/>
            <person name="Chaduli D."/>
            <person name="Cazenave R."/>
            <person name="Ahrendt S."/>
            <person name="Wang J."/>
            <person name="Lipzen A."/>
            <person name="Daum C."/>
            <person name="Barry K."/>
            <person name="Grigoriev I.V."/>
            <person name="Favel A."/>
            <person name="Rosso M.N."/>
            <person name="Martin F."/>
        </authorList>
    </citation>
    <scope>NUCLEOTIDE SEQUENCE [LARGE SCALE GENOMIC DNA]</scope>
    <source>
        <strain evidence="1 2">CIRM-BRFM 2984</strain>
    </source>
</reference>
<evidence type="ECO:0000313" key="1">
    <source>
        <dbReference type="EMBL" id="KAK6969354.1"/>
    </source>
</evidence>
<evidence type="ECO:0000313" key="2">
    <source>
        <dbReference type="Proteomes" id="UP001362999"/>
    </source>
</evidence>